<evidence type="ECO:0000313" key="1">
    <source>
        <dbReference type="EMBL" id="EGH50009.1"/>
    </source>
</evidence>
<feature type="non-terminal residue" evidence="1">
    <location>
        <position position="34"/>
    </location>
</feature>
<protein>
    <submittedName>
        <fullName evidence="1">SmtA protein</fullName>
    </submittedName>
</protein>
<proteinExistence type="predicted"/>
<dbReference type="AlphaFoldDB" id="F3GSF6"/>
<reference evidence="1 2" key="1">
    <citation type="journal article" date="2011" name="PLoS Pathog.">
        <title>Dynamic evolution of pathogenicity revealed by sequencing and comparative genomics of 19 Pseudomonas syringae isolates.</title>
        <authorList>
            <person name="Baltrus D.A."/>
            <person name="Nishimura M.T."/>
            <person name="Romanchuk A."/>
            <person name="Chang J.H."/>
            <person name="Mukhtar M.S."/>
            <person name="Cherkis K."/>
            <person name="Roach J."/>
            <person name="Grant S.R."/>
            <person name="Jones C.D."/>
            <person name="Dangl J.L."/>
        </authorList>
    </citation>
    <scope>NUCLEOTIDE SEQUENCE [LARGE SCALE GENOMIC DNA]</scope>
    <source>
        <strain evidence="1 2">1704B</strain>
    </source>
</reference>
<gene>
    <name evidence="1" type="ORF">PSYPI_49387</name>
</gene>
<dbReference type="Proteomes" id="UP000004986">
    <property type="component" value="Unassembled WGS sequence"/>
</dbReference>
<organism evidence="1 2">
    <name type="scientific">Pseudomonas syringae pv. pisi str. 1704B</name>
    <dbReference type="NCBI Taxonomy" id="629263"/>
    <lineage>
        <taxon>Bacteria</taxon>
        <taxon>Pseudomonadati</taxon>
        <taxon>Pseudomonadota</taxon>
        <taxon>Gammaproteobacteria</taxon>
        <taxon>Pseudomonadales</taxon>
        <taxon>Pseudomonadaceae</taxon>
        <taxon>Pseudomonas</taxon>
        <taxon>Pseudomonas syringae</taxon>
    </lineage>
</organism>
<comment type="caution">
    <text evidence="1">The sequence shown here is derived from an EMBL/GenBank/DDBJ whole genome shotgun (WGS) entry which is preliminary data.</text>
</comment>
<name>F3GSF6_PSESJ</name>
<dbReference type="EMBL" id="AEAI01005023">
    <property type="protein sequence ID" value="EGH50009.1"/>
    <property type="molecule type" value="Genomic_DNA"/>
</dbReference>
<accession>F3GSF6</accession>
<keyword evidence="2" id="KW-1185">Reference proteome</keyword>
<feature type="non-terminal residue" evidence="1">
    <location>
        <position position="1"/>
    </location>
</feature>
<sequence>QAPWQALPGLLSDTYDLVLCHAVLEWLAGPPPLL</sequence>
<dbReference type="HOGENOM" id="CLU_3386555_0_0_6"/>
<evidence type="ECO:0000313" key="2">
    <source>
        <dbReference type="Proteomes" id="UP000004986"/>
    </source>
</evidence>